<evidence type="ECO:0000256" key="1">
    <source>
        <dbReference type="SAM" id="MobiDB-lite"/>
    </source>
</evidence>
<feature type="compositionally biased region" description="Low complexity" evidence="1">
    <location>
        <begin position="129"/>
        <end position="145"/>
    </location>
</feature>
<feature type="region of interest" description="Disordered" evidence="1">
    <location>
        <begin position="119"/>
        <end position="153"/>
    </location>
</feature>
<keyword evidence="2" id="KW-1133">Transmembrane helix</keyword>
<dbReference type="AlphaFoldDB" id="A0A328XGX1"/>
<gene>
    <name evidence="3" type="ORF">BCL93_111124</name>
</gene>
<evidence type="ECO:0000313" key="3">
    <source>
        <dbReference type="EMBL" id="RAR58637.1"/>
    </source>
</evidence>
<protein>
    <submittedName>
        <fullName evidence="3">Uncharacterized protein</fullName>
    </submittedName>
</protein>
<proteinExistence type="predicted"/>
<dbReference type="EMBL" id="QLSX01000011">
    <property type="protein sequence ID" value="RAR58637.1"/>
    <property type="molecule type" value="Genomic_DNA"/>
</dbReference>
<dbReference type="Proteomes" id="UP000249700">
    <property type="component" value="Unassembled WGS sequence"/>
</dbReference>
<comment type="caution">
    <text evidence="3">The sequence shown here is derived from an EMBL/GenBank/DDBJ whole genome shotgun (WGS) entry which is preliminary data.</text>
</comment>
<keyword evidence="2" id="KW-0812">Transmembrane</keyword>
<reference evidence="3 4" key="1">
    <citation type="submission" date="2018-06" db="EMBL/GenBank/DDBJ databases">
        <title>Comparative analysis of microorganisms from saline springs in Andes Mountain Range, Colombia.</title>
        <authorList>
            <person name="Rubin E."/>
        </authorList>
    </citation>
    <scope>NUCLEOTIDE SEQUENCE [LARGE SCALE GENOMIC DNA]</scope>
    <source>
        <strain evidence="3 4">USBA-857</strain>
    </source>
</reference>
<sequence>MRNLLLMRRPMPRGLLVLLHLLSQLGMLATGGLWTREALAPLATTPLSGQWPTLALGVGATLAACLLVRMLFELLMTPHHVQAMIALQQLPFTRSTRRRPAVHDEDDSWAGEARQVNPTAAMPAPSQPEPFSAAPEAAAAAQPVAGTPWPREPQLDLAAAPWIDSYAPPAGPRL</sequence>
<feature type="transmembrane region" description="Helical" evidence="2">
    <location>
        <begin position="53"/>
        <end position="72"/>
    </location>
</feature>
<keyword evidence="2" id="KW-0472">Membrane</keyword>
<evidence type="ECO:0000256" key="2">
    <source>
        <dbReference type="SAM" id="Phobius"/>
    </source>
</evidence>
<name>A0A328XGX1_9GAMM</name>
<evidence type="ECO:0000313" key="4">
    <source>
        <dbReference type="Proteomes" id="UP000249700"/>
    </source>
</evidence>
<organism evidence="3 4">
    <name type="scientific">Onishia taeanensis</name>
    <dbReference type="NCBI Taxonomy" id="284577"/>
    <lineage>
        <taxon>Bacteria</taxon>
        <taxon>Pseudomonadati</taxon>
        <taxon>Pseudomonadota</taxon>
        <taxon>Gammaproteobacteria</taxon>
        <taxon>Oceanospirillales</taxon>
        <taxon>Halomonadaceae</taxon>
        <taxon>Onishia</taxon>
    </lineage>
</organism>
<accession>A0A328XGX1</accession>